<dbReference type="OMA" id="NDDCAIE"/>
<keyword evidence="3 8" id="KW-0479">Metal-binding</keyword>
<dbReference type="PROSITE" id="PS01359">
    <property type="entry name" value="ZF_PHD_1"/>
    <property type="match status" value="1"/>
</dbReference>
<feature type="binding site" evidence="8">
    <location>
        <position position="192"/>
    </location>
    <ligand>
        <name>Zn(2+)</name>
        <dbReference type="ChEBI" id="CHEBI:29105"/>
        <label>1</label>
    </ligand>
</feature>
<comment type="subcellular location">
    <subcellularLocation>
        <location evidence="1 10">Nucleus</location>
    </subcellularLocation>
</comment>
<dbReference type="GO" id="GO:0006325">
    <property type="term" value="P:chromatin organization"/>
    <property type="evidence" value="ECO:0007669"/>
    <property type="project" value="UniProtKB-KW"/>
</dbReference>
<dbReference type="InterPro" id="IPR028651">
    <property type="entry name" value="ING_fam"/>
</dbReference>
<evidence type="ECO:0000256" key="8">
    <source>
        <dbReference type="PIRSR" id="PIRSR628651-51"/>
    </source>
</evidence>
<dbReference type="Gene3D" id="3.30.40.10">
    <property type="entry name" value="Zinc/RING finger domain, C3HC4 (zinc finger)"/>
    <property type="match status" value="1"/>
</dbReference>
<evidence type="ECO:0000256" key="10">
    <source>
        <dbReference type="RuleBase" id="RU361213"/>
    </source>
</evidence>
<accession>A4S819</accession>
<dbReference type="InterPro" id="IPR024610">
    <property type="entry name" value="ING_N_histone-binding"/>
</dbReference>
<evidence type="ECO:0000256" key="5">
    <source>
        <dbReference type="ARBA" id="ARBA00022833"/>
    </source>
</evidence>
<keyword evidence="11" id="KW-0175">Coiled coil</keyword>
<feature type="binding site" evidence="8">
    <location>
        <position position="178"/>
    </location>
    <ligand>
        <name>Zn(2+)</name>
        <dbReference type="ChEBI" id="CHEBI:29105"/>
        <label>2</label>
    </ligand>
</feature>
<keyword evidence="6 10" id="KW-0539">Nucleus</keyword>
<dbReference type="GeneID" id="5005822"/>
<gene>
    <name evidence="13" type="ORF">OSTLU_27695</name>
</gene>
<feature type="binding site" evidence="8">
    <location>
        <position position="165"/>
    </location>
    <ligand>
        <name>Zn(2+)</name>
        <dbReference type="ChEBI" id="CHEBI:29105"/>
        <label>1</label>
    </ligand>
</feature>
<organism evidence="13 14">
    <name type="scientific">Ostreococcus lucimarinus (strain CCE9901)</name>
    <dbReference type="NCBI Taxonomy" id="436017"/>
    <lineage>
        <taxon>Eukaryota</taxon>
        <taxon>Viridiplantae</taxon>
        <taxon>Chlorophyta</taxon>
        <taxon>Mamiellophyceae</taxon>
        <taxon>Mamiellales</taxon>
        <taxon>Bathycoccaceae</taxon>
        <taxon>Ostreococcus</taxon>
    </lineage>
</organism>
<sequence>MATTPSTRALCEATCVVDRAIASWRARDGAIDDAQRRASRACETLVAPFVEARATGEDASRDASEAQRAVKALEKHHARLRALADARVKLAQATYDAVDDHITRLDKDLATFERERGSAHRAGERTKFDLALAGEHGFEALTNAPSASPGSALASPGNPNEPRYCVCRSVSDGKMIGCDNDDCAIEWFHFACVGLNPNAEVKGKWICPPCRRKKR</sequence>
<dbReference type="GO" id="GO:0005634">
    <property type="term" value="C:nucleus"/>
    <property type="evidence" value="ECO:0007669"/>
    <property type="project" value="UniProtKB-SubCell"/>
</dbReference>
<dbReference type="SUPFAM" id="SSF57903">
    <property type="entry name" value="FYVE/PHD zinc finger"/>
    <property type="match status" value="1"/>
</dbReference>
<dbReference type="STRING" id="436017.A4S819"/>
<feature type="site" description="Histone H3K4me3 binding" evidence="7">
    <location>
        <position position="175"/>
    </location>
</feature>
<comment type="domain">
    <text evidence="10">The PHD-type zinc finger mediates the binding to H3K4me3.</text>
</comment>
<feature type="binding site" evidence="8">
    <location>
        <position position="207"/>
    </location>
    <ligand>
        <name>Zn(2+)</name>
        <dbReference type="ChEBI" id="CHEBI:29105"/>
        <label>2</label>
    </ligand>
</feature>
<dbReference type="CDD" id="cd15505">
    <property type="entry name" value="PHD_ING"/>
    <property type="match status" value="1"/>
</dbReference>
<feature type="binding site" evidence="8">
    <location>
        <position position="189"/>
    </location>
    <ligand>
        <name>Zn(2+)</name>
        <dbReference type="ChEBI" id="CHEBI:29105"/>
        <label>1</label>
    </ligand>
</feature>
<feature type="site" description="Histone H3K4me3 binding" evidence="7">
    <location>
        <position position="179"/>
    </location>
</feature>
<feature type="coiled-coil region" evidence="11">
    <location>
        <begin position="56"/>
        <end position="83"/>
    </location>
</feature>
<evidence type="ECO:0000256" key="3">
    <source>
        <dbReference type="ARBA" id="ARBA00022723"/>
    </source>
</evidence>
<evidence type="ECO:0000256" key="4">
    <source>
        <dbReference type="ARBA" id="ARBA00022771"/>
    </source>
</evidence>
<dbReference type="KEGG" id="olu:OSTLU_27695"/>
<evidence type="ECO:0000256" key="1">
    <source>
        <dbReference type="ARBA" id="ARBA00004123"/>
    </source>
</evidence>
<dbReference type="Proteomes" id="UP000001568">
    <property type="component" value="Chromosome 15"/>
</dbReference>
<feature type="site" description="Histone H3K4me3 binding" evidence="7">
    <location>
        <position position="187"/>
    </location>
</feature>
<name>A4S819_OSTLU</name>
<evidence type="ECO:0000313" key="14">
    <source>
        <dbReference type="Proteomes" id="UP000001568"/>
    </source>
</evidence>
<dbReference type="eggNOG" id="KOG1973">
    <property type="taxonomic scope" value="Eukaryota"/>
</dbReference>
<evidence type="ECO:0000256" key="7">
    <source>
        <dbReference type="PIRSR" id="PIRSR628651-50"/>
    </source>
</evidence>
<feature type="binding site" evidence="8">
    <location>
        <position position="167"/>
    </location>
    <ligand>
        <name>Zn(2+)</name>
        <dbReference type="ChEBI" id="CHEBI:29105"/>
        <label>1</label>
    </ligand>
</feature>
<dbReference type="EMBL" id="CP000595">
    <property type="protein sequence ID" value="ABO99843.1"/>
    <property type="molecule type" value="Genomic_DNA"/>
</dbReference>
<feature type="domain" description="PHD-type" evidence="12">
    <location>
        <begin position="162"/>
        <end position="213"/>
    </location>
</feature>
<reference evidence="13 14" key="1">
    <citation type="journal article" date="2007" name="Proc. Natl. Acad. Sci. U.S.A.">
        <title>The tiny eukaryote Ostreococcus provides genomic insights into the paradox of plankton speciation.</title>
        <authorList>
            <person name="Palenik B."/>
            <person name="Grimwood J."/>
            <person name="Aerts A."/>
            <person name="Rouze P."/>
            <person name="Salamov A."/>
            <person name="Putnam N."/>
            <person name="Dupont C."/>
            <person name="Jorgensen R."/>
            <person name="Derelle E."/>
            <person name="Rombauts S."/>
            <person name="Zhou K."/>
            <person name="Otillar R."/>
            <person name="Merchant S.S."/>
            <person name="Podell S."/>
            <person name="Gaasterland T."/>
            <person name="Napoli C."/>
            <person name="Gendler K."/>
            <person name="Manuell A."/>
            <person name="Tai V."/>
            <person name="Vallon O."/>
            <person name="Piganeau G."/>
            <person name="Jancek S."/>
            <person name="Heijde M."/>
            <person name="Jabbari K."/>
            <person name="Bowler C."/>
            <person name="Lohr M."/>
            <person name="Robbens S."/>
            <person name="Werner G."/>
            <person name="Dubchak I."/>
            <person name="Pazour G.J."/>
            <person name="Ren Q."/>
            <person name="Paulsen I."/>
            <person name="Delwiche C."/>
            <person name="Schmutz J."/>
            <person name="Rokhsar D."/>
            <person name="Van de Peer Y."/>
            <person name="Moreau H."/>
            <person name="Grigoriev I.V."/>
        </authorList>
    </citation>
    <scope>NUCLEOTIDE SEQUENCE [LARGE SCALE GENOMIC DNA]</scope>
    <source>
        <strain evidence="13 14">CCE9901</strain>
    </source>
</reference>
<evidence type="ECO:0000259" key="12">
    <source>
        <dbReference type="PROSITE" id="PS50016"/>
    </source>
</evidence>
<keyword evidence="10" id="KW-0156">Chromatin regulator</keyword>
<feature type="site" description="Histone H3K4me3 binding" evidence="7">
    <location>
        <position position="164"/>
    </location>
</feature>
<dbReference type="Gramene" id="ABO99843">
    <property type="protein sequence ID" value="ABO99843"/>
    <property type="gene ID" value="OSTLU_27695"/>
</dbReference>
<dbReference type="AlphaFoldDB" id="A4S819"/>
<dbReference type="SMART" id="SM00249">
    <property type="entry name" value="PHD"/>
    <property type="match status" value="1"/>
</dbReference>
<protein>
    <recommendedName>
        <fullName evidence="10">PHD finger protein ING</fullName>
    </recommendedName>
</protein>
<dbReference type="RefSeq" id="XP_001421550.1">
    <property type="nucleotide sequence ID" value="XM_001421513.1"/>
</dbReference>
<keyword evidence="5 8" id="KW-0862">Zinc</keyword>
<dbReference type="PROSITE" id="PS50016">
    <property type="entry name" value="ZF_PHD_2"/>
    <property type="match status" value="1"/>
</dbReference>
<dbReference type="Pfam" id="PF12998">
    <property type="entry name" value="ING"/>
    <property type="match status" value="1"/>
</dbReference>
<dbReference type="InterPro" id="IPR019786">
    <property type="entry name" value="Zinc_finger_PHD-type_CS"/>
</dbReference>
<feature type="binding site" evidence="8">
    <location>
        <position position="183"/>
    </location>
    <ligand>
        <name>Zn(2+)</name>
        <dbReference type="ChEBI" id="CHEBI:29105"/>
        <label>2</label>
    </ligand>
</feature>
<dbReference type="InterPro" id="IPR019787">
    <property type="entry name" value="Znf_PHD-finger"/>
</dbReference>
<comment type="similarity">
    <text evidence="2 10">Belongs to the ING family.</text>
</comment>
<dbReference type="HOGENOM" id="CLU_1290517_0_0_1"/>
<keyword evidence="14" id="KW-1185">Reference proteome</keyword>
<dbReference type="GO" id="GO:0008270">
    <property type="term" value="F:zinc ion binding"/>
    <property type="evidence" value="ECO:0007669"/>
    <property type="project" value="UniProtKB-KW"/>
</dbReference>
<dbReference type="Gene3D" id="6.10.140.1740">
    <property type="match status" value="1"/>
</dbReference>
<dbReference type="PANTHER" id="PTHR10333">
    <property type="entry name" value="INHIBITOR OF GROWTH PROTEIN"/>
    <property type="match status" value="1"/>
</dbReference>
<evidence type="ECO:0000313" key="13">
    <source>
        <dbReference type="EMBL" id="ABO99843.1"/>
    </source>
</evidence>
<dbReference type="InterPro" id="IPR011011">
    <property type="entry name" value="Znf_FYVE_PHD"/>
</dbReference>
<comment type="subunit">
    <text evidence="10">Component of an histone acetyltransferase complex. Interacts with H3K4me3 and to a lesser extent with H3K4me2.</text>
</comment>
<dbReference type="InterPro" id="IPR013083">
    <property type="entry name" value="Znf_RING/FYVE/PHD"/>
</dbReference>
<comment type="function">
    <text evidence="10">Component of an histone acetyltransferase complex.</text>
</comment>
<keyword evidence="4 9" id="KW-0863">Zinc-finger</keyword>
<evidence type="ECO:0000256" key="6">
    <source>
        <dbReference type="ARBA" id="ARBA00023242"/>
    </source>
</evidence>
<proteinExistence type="inferred from homology"/>
<dbReference type="Pfam" id="PF00628">
    <property type="entry name" value="PHD"/>
    <property type="match status" value="1"/>
</dbReference>
<evidence type="ECO:0000256" key="11">
    <source>
        <dbReference type="SAM" id="Coils"/>
    </source>
</evidence>
<evidence type="ECO:0000256" key="2">
    <source>
        <dbReference type="ARBA" id="ARBA00010210"/>
    </source>
</evidence>
<dbReference type="OrthoDB" id="5411773at2759"/>
<evidence type="ECO:0000256" key="9">
    <source>
        <dbReference type="PROSITE-ProRule" id="PRU00146"/>
    </source>
</evidence>
<dbReference type="InterPro" id="IPR001965">
    <property type="entry name" value="Znf_PHD"/>
</dbReference>
<feature type="binding site" evidence="8">
    <location>
        <position position="210"/>
    </location>
    <ligand>
        <name>Zn(2+)</name>
        <dbReference type="ChEBI" id="CHEBI:29105"/>
        <label>2</label>
    </ligand>
</feature>